<name>A0ABS6AH87_9RHOB</name>
<dbReference type="Proteomes" id="UP001166191">
    <property type="component" value="Unassembled WGS sequence"/>
</dbReference>
<comment type="caution">
    <text evidence="2">The sequence shown here is derived from an EMBL/GenBank/DDBJ whole genome shotgun (WGS) entry which is preliminary data.</text>
</comment>
<proteinExistence type="predicted"/>
<dbReference type="RefSeq" id="WP_216032635.1">
    <property type="nucleotide sequence ID" value="NZ_JAHKNG010000009.1"/>
</dbReference>
<gene>
    <name evidence="2" type="ORF">KNW02_07470</name>
</gene>
<evidence type="ECO:0000259" key="1">
    <source>
        <dbReference type="Pfam" id="PF08410"/>
    </source>
</evidence>
<keyword evidence="3" id="KW-1185">Reference proteome</keyword>
<reference evidence="2" key="1">
    <citation type="submission" date="2021-06" db="EMBL/GenBank/DDBJ databases">
        <title>Paracoccus bacterium XHP0099 sp. nov., isolated from the surface waters of the Yellow Sea.</title>
        <authorList>
            <person name="Xue H."/>
            <person name="Zhang D."/>
        </authorList>
    </citation>
    <scope>NUCLEOTIDE SEQUENCE</scope>
    <source>
        <strain evidence="2">XHP0099</strain>
    </source>
</reference>
<sequence length="68" mass="7616">MTTIYRCITEDDTVRFCHRVSEALSKGWALHGSPAMAHDPVTGVMRLAQAVTKEIEADYHPDMKLGQQ</sequence>
<protein>
    <submittedName>
        <fullName evidence="2">DUF1737 domain-containing protein</fullName>
    </submittedName>
</protein>
<dbReference type="InterPro" id="IPR013619">
    <property type="entry name" value="DUF1737"/>
</dbReference>
<organism evidence="2 3">
    <name type="scientific">Paracoccus marinaquae</name>
    <dbReference type="NCBI Taxonomy" id="2841926"/>
    <lineage>
        <taxon>Bacteria</taxon>
        <taxon>Pseudomonadati</taxon>
        <taxon>Pseudomonadota</taxon>
        <taxon>Alphaproteobacteria</taxon>
        <taxon>Rhodobacterales</taxon>
        <taxon>Paracoccaceae</taxon>
        <taxon>Paracoccus</taxon>
    </lineage>
</organism>
<dbReference type="EMBL" id="JAHKNG010000009">
    <property type="protein sequence ID" value="MBU3029956.1"/>
    <property type="molecule type" value="Genomic_DNA"/>
</dbReference>
<evidence type="ECO:0000313" key="2">
    <source>
        <dbReference type="EMBL" id="MBU3029956.1"/>
    </source>
</evidence>
<accession>A0ABS6AH87</accession>
<dbReference type="Pfam" id="PF08410">
    <property type="entry name" value="DUF1737"/>
    <property type="match status" value="1"/>
</dbReference>
<feature type="domain" description="DUF1737" evidence="1">
    <location>
        <begin position="4"/>
        <end position="54"/>
    </location>
</feature>
<evidence type="ECO:0000313" key="3">
    <source>
        <dbReference type="Proteomes" id="UP001166191"/>
    </source>
</evidence>